<sequence>MWQFEYLDGVGEDSVDQGGKVMRVVHAREVDARVPPVAYQTEGTVQRPSLRLTGDADAVRAAGPNP</sequence>
<gene>
    <name evidence="1" type="ORF">SOCE836_026050</name>
</gene>
<name>A0A4P2QKF2_SORCE</name>
<reference evidence="1 2" key="1">
    <citation type="submission" date="2015-09" db="EMBL/GenBank/DDBJ databases">
        <title>Sorangium comparison.</title>
        <authorList>
            <person name="Zaburannyi N."/>
            <person name="Bunk B."/>
            <person name="Overmann J."/>
            <person name="Mueller R."/>
        </authorList>
    </citation>
    <scope>NUCLEOTIDE SEQUENCE [LARGE SCALE GENOMIC DNA]</scope>
    <source>
        <strain evidence="1 2">So ce836</strain>
    </source>
</reference>
<dbReference type="AlphaFoldDB" id="A0A4P2QKF2"/>
<dbReference type="Proteomes" id="UP000295497">
    <property type="component" value="Chromosome"/>
</dbReference>
<organism evidence="1 2">
    <name type="scientific">Sorangium cellulosum</name>
    <name type="common">Polyangium cellulosum</name>
    <dbReference type="NCBI Taxonomy" id="56"/>
    <lineage>
        <taxon>Bacteria</taxon>
        <taxon>Pseudomonadati</taxon>
        <taxon>Myxococcota</taxon>
        <taxon>Polyangia</taxon>
        <taxon>Polyangiales</taxon>
        <taxon>Polyangiaceae</taxon>
        <taxon>Sorangium</taxon>
    </lineage>
</organism>
<evidence type="ECO:0000313" key="1">
    <source>
        <dbReference type="EMBL" id="AUX30499.1"/>
    </source>
</evidence>
<evidence type="ECO:0000313" key="2">
    <source>
        <dbReference type="Proteomes" id="UP000295497"/>
    </source>
</evidence>
<protein>
    <submittedName>
        <fullName evidence="1">Uncharacterized protein</fullName>
    </submittedName>
</protein>
<accession>A0A4P2QKF2</accession>
<dbReference type="EMBL" id="CP012672">
    <property type="protein sequence ID" value="AUX30499.1"/>
    <property type="molecule type" value="Genomic_DNA"/>
</dbReference>
<proteinExistence type="predicted"/>